<organism evidence="1 2">
    <name type="scientific">Populus tomentosa</name>
    <name type="common">Chinese white poplar</name>
    <dbReference type="NCBI Taxonomy" id="118781"/>
    <lineage>
        <taxon>Eukaryota</taxon>
        <taxon>Viridiplantae</taxon>
        <taxon>Streptophyta</taxon>
        <taxon>Embryophyta</taxon>
        <taxon>Tracheophyta</taxon>
        <taxon>Spermatophyta</taxon>
        <taxon>Magnoliopsida</taxon>
        <taxon>eudicotyledons</taxon>
        <taxon>Gunneridae</taxon>
        <taxon>Pentapetalae</taxon>
        <taxon>rosids</taxon>
        <taxon>fabids</taxon>
        <taxon>Malpighiales</taxon>
        <taxon>Salicaceae</taxon>
        <taxon>Saliceae</taxon>
        <taxon>Populus</taxon>
    </lineage>
</organism>
<gene>
    <name evidence="1" type="ORF">POTOM_051776</name>
</gene>
<keyword evidence="2" id="KW-1185">Reference proteome</keyword>
<name>A0A8X8C8P7_POPTO</name>
<evidence type="ECO:0000313" key="1">
    <source>
        <dbReference type="EMBL" id="KAG6745132.1"/>
    </source>
</evidence>
<dbReference type="EMBL" id="JAAWWB010000031">
    <property type="protein sequence ID" value="KAG6745132.1"/>
    <property type="molecule type" value="Genomic_DNA"/>
</dbReference>
<comment type="caution">
    <text evidence="1">The sequence shown here is derived from an EMBL/GenBank/DDBJ whole genome shotgun (WGS) entry which is preliminary data.</text>
</comment>
<dbReference type="Proteomes" id="UP000886885">
    <property type="component" value="Chromosome 16A"/>
</dbReference>
<dbReference type="OrthoDB" id="10553483at2759"/>
<evidence type="ECO:0000313" key="2">
    <source>
        <dbReference type="Proteomes" id="UP000886885"/>
    </source>
</evidence>
<accession>A0A8X8C8P7</accession>
<dbReference type="AlphaFoldDB" id="A0A8X8C8P7"/>
<proteinExistence type="predicted"/>
<protein>
    <submittedName>
        <fullName evidence="1">Uncharacterized protein</fullName>
    </submittedName>
</protein>
<sequence length="105" mass="11469">MHLQPLVEAGGGGQALEKSLGHGIWKMTAREMKVLDHGFIGCYVSVAQDPYFACGVALGDDTLLSADNKCTTAASCPNWKLQILETMEGTRIPERYSELLIKRSK</sequence>
<reference evidence="1" key="1">
    <citation type="journal article" date="2020" name="bioRxiv">
        <title>Hybrid origin of Populus tomentosa Carr. identified through genome sequencing and phylogenomic analysis.</title>
        <authorList>
            <person name="An X."/>
            <person name="Gao K."/>
            <person name="Chen Z."/>
            <person name="Li J."/>
            <person name="Yang X."/>
            <person name="Yang X."/>
            <person name="Zhou J."/>
            <person name="Guo T."/>
            <person name="Zhao T."/>
            <person name="Huang S."/>
            <person name="Miao D."/>
            <person name="Khan W.U."/>
            <person name="Rao P."/>
            <person name="Ye M."/>
            <person name="Lei B."/>
            <person name="Liao W."/>
            <person name="Wang J."/>
            <person name="Ji L."/>
            <person name="Li Y."/>
            <person name="Guo B."/>
            <person name="Mustafa N.S."/>
            <person name="Li S."/>
            <person name="Yun Q."/>
            <person name="Keller S.R."/>
            <person name="Mao J."/>
            <person name="Zhang R."/>
            <person name="Strauss S.H."/>
        </authorList>
    </citation>
    <scope>NUCLEOTIDE SEQUENCE</scope>
    <source>
        <strain evidence="1">GM15</strain>
        <tissue evidence="1">Leaf</tissue>
    </source>
</reference>